<reference evidence="2 3" key="2">
    <citation type="submission" date="2009-01" db="EMBL/GenBank/DDBJ databases">
        <title>Draft genome sequence of Bacteroides cellulosilyticus (DSM 14838).</title>
        <authorList>
            <person name="Sudarsanam P."/>
            <person name="Ley R."/>
            <person name="Guruge J."/>
            <person name="Turnbaugh P.J."/>
            <person name="Mahowald M."/>
            <person name="Liep D."/>
            <person name="Gordon J."/>
        </authorList>
    </citation>
    <scope>NUCLEOTIDE SEQUENCE [LARGE SCALE GENOMIC DNA]</scope>
    <source>
        <strain evidence="2 3">DSM 14838</strain>
    </source>
</reference>
<dbReference type="Proteomes" id="UP000003711">
    <property type="component" value="Unassembled WGS sequence"/>
</dbReference>
<accession>E2NEB8</accession>
<evidence type="ECO:0000256" key="1">
    <source>
        <dbReference type="ARBA" id="ARBA00022553"/>
    </source>
</evidence>
<dbReference type="PANTHER" id="PTHR43547:SF2">
    <property type="entry name" value="HYBRID SIGNAL TRANSDUCTION HISTIDINE KINASE C"/>
    <property type="match status" value="1"/>
</dbReference>
<sequence length="613" mass="69184">MKRLILLIVSVVVACFSAFSHDFMFKHLEVKDGMPSNQINAIYKDSRGFMWFGTAAGLARYDGYRFKVFRSTDNGSASLPDNYIEKIVEDSEGRLWIRTGENGYVIYNWDTESFVCDVRSRMWDIGIDGTPRYVFVDKQKNTWFAIDGKGCYCYRPGEKNAVSLPFGEKGIPEGVIIDMAECKDGILLVYDNGRVICIDRETVRVKWILTDIAEHMGMRTDIFFLYVDKDEDLWIYGAPGVWAYDLSDRKWHSQWNFSDRGQAHIVAVAQDKQGRIWFGKDQDGIDIWNKATGETISLTYDVDDERGLPNNTINVLYEDEGGVMWIGTYKKSVAYYDEGIFKFGINHLGDINCLEESNDGSLWLGTNDAGLIRWNPKTDEKKLYAYSPGVNSIASNVIVSLLQAKDGKLWIGTFWEGLDCFDGNRFVHYRNRPRDDNSLANNNVWSLAEDKNGNIWIGTLGGGLQCLNPGTGEFTTYKISNSGIISNHIASLCMSRDNRLIIGTSSTGVSIMDLITRKITNLVGNQSGSIRFSNQSINQVYEDSRGLIWVGTREGLNLYNPKNDHLQVVPLSQNDSRVFITGIVEDDNKNMWVTTANGVVNVIPSIDTKDGDY</sequence>
<evidence type="ECO:0000313" key="3">
    <source>
        <dbReference type="Proteomes" id="UP000003711"/>
    </source>
</evidence>
<proteinExistence type="predicted"/>
<dbReference type="InterPro" id="IPR011110">
    <property type="entry name" value="Reg_prop"/>
</dbReference>
<dbReference type="AlphaFoldDB" id="E2NEB8"/>
<dbReference type="PANTHER" id="PTHR43547">
    <property type="entry name" value="TWO-COMPONENT HISTIDINE KINASE"/>
    <property type="match status" value="1"/>
</dbReference>
<dbReference type="InterPro" id="IPR015943">
    <property type="entry name" value="WD40/YVTN_repeat-like_dom_sf"/>
</dbReference>
<reference evidence="2 3" key="1">
    <citation type="submission" date="2008-12" db="EMBL/GenBank/DDBJ databases">
        <authorList>
            <person name="Fulton L."/>
            <person name="Clifton S."/>
            <person name="Fulton B."/>
            <person name="Xu J."/>
            <person name="Minx P."/>
            <person name="Pepin K.H."/>
            <person name="Johnson M."/>
            <person name="Bhonagiri V."/>
            <person name="Nash W.E."/>
            <person name="Mardis E.R."/>
            <person name="Wilson R.K."/>
        </authorList>
    </citation>
    <scope>NUCLEOTIDE SEQUENCE [LARGE SCALE GENOMIC DNA]</scope>
    <source>
        <strain evidence="2 3">DSM 14838</strain>
    </source>
</reference>
<organism evidence="2 3">
    <name type="scientific">Bacteroides cellulosilyticus DSM 14838</name>
    <dbReference type="NCBI Taxonomy" id="537012"/>
    <lineage>
        <taxon>Bacteria</taxon>
        <taxon>Pseudomonadati</taxon>
        <taxon>Bacteroidota</taxon>
        <taxon>Bacteroidia</taxon>
        <taxon>Bacteroidales</taxon>
        <taxon>Bacteroidaceae</taxon>
        <taxon>Bacteroides</taxon>
    </lineage>
</organism>
<dbReference type="EMBL" id="ACCH01000186">
    <property type="protein sequence ID" value="EEF89777.1"/>
    <property type="molecule type" value="Genomic_DNA"/>
</dbReference>
<name>E2NEB8_9BACE</name>
<dbReference type="GO" id="GO:0000155">
    <property type="term" value="F:phosphorelay sensor kinase activity"/>
    <property type="evidence" value="ECO:0007669"/>
    <property type="project" value="TreeGrafter"/>
</dbReference>
<gene>
    <name evidence="2" type="ORF">BACCELL_02632</name>
</gene>
<comment type="caution">
    <text evidence="2">The sequence shown here is derived from an EMBL/GenBank/DDBJ whole genome shotgun (WGS) entry which is preliminary data.</text>
</comment>
<feature type="non-terminal residue" evidence="2">
    <location>
        <position position="613"/>
    </location>
</feature>
<evidence type="ECO:0000313" key="2">
    <source>
        <dbReference type="EMBL" id="EEF89777.1"/>
    </source>
</evidence>
<dbReference type="Pfam" id="PF07494">
    <property type="entry name" value="Reg_prop"/>
    <property type="match status" value="6"/>
</dbReference>
<protein>
    <submittedName>
        <fullName evidence="2">Two component regulator propeller</fullName>
    </submittedName>
</protein>
<dbReference type="PROSITE" id="PS51257">
    <property type="entry name" value="PROKAR_LIPOPROTEIN"/>
    <property type="match status" value="1"/>
</dbReference>
<dbReference type="SUPFAM" id="SSF63829">
    <property type="entry name" value="Calcium-dependent phosphotriesterase"/>
    <property type="match status" value="2"/>
</dbReference>
<dbReference type="Gene3D" id="2.130.10.10">
    <property type="entry name" value="YVTN repeat-like/Quinoprotein amine dehydrogenase"/>
    <property type="match status" value="4"/>
</dbReference>
<dbReference type="HOGENOM" id="CLU_389733_0_0_10"/>
<dbReference type="RefSeq" id="WP_007212000.1">
    <property type="nucleotide sequence ID" value="NZ_EQ973490.1"/>
</dbReference>
<keyword evidence="1" id="KW-0597">Phosphoprotein</keyword>